<evidence type="ECO:0000313" key="2">
    <source>
        <dbReference type="EMBL" id="GAX57252.1"/>
    </source>
</evidence>
<comment type="caution">
    <text evidence="2">The sequence shown here is derived from an EMBL/GenBank/DDBJ whole genome shotgun (WGS) entry which is preliminary data.</text>
</comment>
<dbReference type="AlphaFoldDB" id="A0A250VT98"/>
<dbReference type="STRING" id="1963.AQJ27_45195"/>
<keyword evidence="3" id="KW-1185">Reference proteome</keyword>
<dbReference type="EMBL" id="BDQI01000034">
    <property type="protein sequence ID" value="GAX57252.1"/>
    <property type="molecule type" value="Genomic_DNA"/>
</dbReference>
<sequence>MTDPETVATEKDHAVKAWYLFTNHRNFRARVPDWRETKAPDGSPRLVAEVVGPGAAHALRLFASQYPLVLGGVGDQRPGFDYSVPGRVTCVWRSNGVWVELWHPEAVTPAPEPALAPSKPSLRKTFARPSGRLPFTRRSKTPKETPAA</sequence>
<evidence type="ECO:0000256" key="1">
    <source>
        <dbReference type="SAM" id="MobiDB-lite"/>
    </source>
</evidence>
<gene>
    <name evidence="2" type="ORF">SO3561_08822</name>
</gene>
<name>A0A250VT98_STROL</name>
<protein>
    <submittedName>
        <fullName evidence="2">Uncharacterized protein</fullName>
    </submittedName>
</protein>
<evidence type="ECO:0000313" key="3">
    <source>
        <dbReference type="Proteomes" id="UP000217446"/>
    </source>
</evidence>
<organism evidence="2 3">
    <name type="scientific">Streptomyces olivochromogenes</name>
    <dbReference type="NCBI Taxonomy" id="1963"/>
    <lineage>
        <taxon>Bacteria</taxon>
        <taxon>Bacillati</taxon>
        <taxon>Actinomycetota</taxon>
        <taxon>Actinomycetes</taxon>
        <taxon>Kitasatosporales</taxon>
        <taxon>Streptomycetaceae</taxon>
        <taxon>Streptomyces</taxon>
    </lineage>
</organism>
<feature type="region of interest" description="Disordered" evidence="1">
    <location>
        <begin position="109"/>
        <end position="148"/>
    </location>
</feature>
<reference evidence="3" key="1">
    <citation type="submission" date="2017-05" db="EMBL/GenBank/DDBJ databases">
        <title>Streptomyces olivochromogenes NBRC 3561 whole genome shotgun sequence.</title>
        <authorList>
            <person name="Dohra H."/>
            <person name="Kodani S."/>
        </authorList>
    </citation>
    <scope>NUCLEOTIDE SEQUENCE [LARGE SCALE GENOMIC DNA]</scope>
    <source>
        <strain evidence="3">NBRC 3561</strain>
    </source>
</reference>
<dbReference type="RefSeq" id="WP_067383105.1">
    <property type="nucleotide sequence ID" value="NZ_BDQI01000034.1"/>
</dbReference>
<accession>A0A250VT98</accession>
<dbReference type="Proteomes" id="UP000217446">
    <property type="component" value="Unassembled WGS sequence"/>
</dbReference>
<proteinExistence type="predicted"/>